<evidence type="ECO:0000259" key="2">
    <source>
        <dbReference type="Pfam" id="PF04818"/>
    </source>
</evidence>
<dbReference type="GO" id="GO:0006874">
    <property type="term" value="P:intracellular calcium ion homeostasis"/>
    <property type="evidence" value="ECO:0007669"/>
    <property type="project" value="TreeGrafter"/>
</dbReference>
<dbReference type="PANTHER" id="PTHR12323:SF0">
    <property type="entry name" value="CALCIUM HOMEOSTASIS ENDOPLASMIC RETICULUM PROTEIN"/>
    <property type="match status" value="1"/>
</dbReference>
<proteinExistence type="predicted"/>
<dbReference type="GeneID" id="75910771"/>
<feature type="domain" description="DUF7819" evidence="3">
    <location>
        <begin position="212"/>
        <end position="308"/>
    </location>
</feature>
<evidence type="ECO:0000256" key="1">
    <source>
        <dbReference type="SAM" id="MobiDB-lite"/>
    </source>
</evidence>
<feature type="compositionally biased region" description="Basic residues" evidence="1">
    <location>
        <begin position="347"/>
        <end position="359"/>
    </location>
</feature>
<dbReference type="Pfam" id="PF25127">
    <property type="entry name" value="DUF7819"/>
    <property type="match status" value="1"/>
</dbReference>
<dbReference type="PANTHER" id="PTHR12323">
    <property type="entry name" value="SR-RELATED CTD ASSOCIATED FACTOR 6"/>
    <property type="match status" value="1"/>
</dbReference>
<evidence type="ECO:0000313" key="4">
    <source>
        <dbReference type="EMBL" id="KAI8584418.1"/>
    </source>
</evidence>
<dbReference type="Pfam" id="PF04818">
    <property type="entry name" value="CID"/>
    <property type="match status" value="1"/>
</dbReference>
<keyword evidence="5" id="KW-1185">Reference proteome</keyword>
<dbReference type="AlphaFoldDB" id="A0AAD5HJK6"/>
<accession>A0AAD5HJK6</accession>
<dbReference type="GO" id="GO:0048471">
    <property type="term" value="C:perinuclear region of cytoplasm"/>
    <property type="evidence" value="ECO:0007669"/>
    <property type="project" value="TreeGrafter"/>
</dbReference>
<feature type="region of interest" description="Disordered" evidence="1">
    <location>
        <begin position="303"/>
        <end position="432"/>
    </location>
</feature>
<evidence type="ECO:0008006" key="6">
    <source>
        <dbReference type="Google" id="ProtNLM"/>
    </source>
</evidence>
<protein>
    <recommendedName>
        <fullName evidence="6">CID domain-containing protein</fullName>
    </recommendedName>
</protein>
<dbReference type="InterPro" id="IPR056721">
    <property type="entry name" value="DUF7819"/>
</dbReference>
<reference evidence="4" key="1">
    <citation type="submission" date="2021-06" db="EMBL/GenBank/DDBJ databases">
        <authorList>
            <consortium name="DOE Joint Genome Institute"/>
            <person name="Mondo S.J."/>
            <person name="Amses K.R."/>
            <person name="Simmons D.R."/>
            <person name="Longcore J.E."/>
            <person name="Seto K."/>
            <person name="Alves G.H."/>
            <person name="Bonds A.E."/>
            <person name="Quandt C.A."/>
            <person name="Davis W.J."/>
            <person name="Chang Y."/>
            <person name="Letcher P.M."/>
            <person name="Powell M.J."/>
            <person name="Kuo A."/>
            <person name="Labutti K."/>
            <person name="Pangilinan J."/>
            <person name="Andreopoulos W."/>
            <person name="Tritt A."/>
            <person name="Riley R."/>
            <person name="Hundley H."/>
            <person name="Johnson J."/>
            <person name="Lipzen A."/>
            <person name="Barry K."/>
            <person name="Berbee M.L."/>
            <person name="Buchler N.E."/>
            <person name="Grigoriev I.V."/>
            <person name="Spatafora J.W."/>
            <person name="Stajich J.E."/>
            <person name="James T.Y."/>
        </authorList>
    </citation>
    <scope>NUCLEOTIDE SEQUENCE</scope>
    <source>
        <strain evidence="4">AG</strain>
    </source>
</reference>
<dbReference type="Gene3D" id="1.25.40.90">
    <property type="match status" value="1"/>
</dbReference>
<evidence type="ECO:0000313" key="5">
    <source>
        <dbReference type="Proteomes" id="UP001206595"/>
    </source>
</evidence>
<dbReference type="Proteomes" id="UP001206595">
    <property type="component" value="Unassembled WGS sequence"/>
</dbReference>
<organism evidence="4 5">
    <name type="scientific">Umbelopsis ramanniana AG</name>
    <dbReference type="NCBI Taxonomy" id="1314678"/>
    <lineage>
        <taxon>Eukaryota</taxon>
        <taxon>Fungi</taxon>
        <taxon>Fungi incertae sedis</taxon>
        <taxon>Mucoromycota</taxon>
        <taxon>Mucoromycotina</taxon>
        <taxon>Umbelopsidomycetes</taxon>
        <taxon>Umbelopsidales</taxon>
        <taxon>Umbelopsidaceae</taxon>
        <taxon>Umbelopsis</taxon>
    </lineage>
</organism>
<name>A0AAD5HJK6_UMBRA</name>
<comment type="caution">
    <text evidence="4">The sequence shown here is derived from an EMBL/GenBank/DDBJ whole genome shotgun (WGS) entry which is preliminary data.</text>
</comment>
<feature type="compositionally biased region" description="Basic and acidic residues" evidence="1">
    <location>
        <begin position="307"/>
        <end position="322"/>
    </location>
</feature>
<feature type="compositionally biased region" description="Basic residues" evidence="1">
    <location>
        <begin position="386"/>
        <end position="407"/>
    </location>
</feature>
<evidence type="ECO:0000259" key="3">
    <source>
        <dbReference type="Pfam" id="PF25127"/>
    </source>
</evidence>
<sequence length="510" mass="58039">MNQQRVSDAAAPSDPTTAYQAFARVLMATSHGESNIKDAEEMWTILHKTILECSRAHVEAGKSWIAKHCKQPTQLESLFDLMIALARSKSAFKDRLHLIYLVNDLLAYGDRKEIPWIKDTLYPKLVPLLRLAYHCQGCDHSQQNQVLKVITIWKEKEYFQLPVVTLIQNAVVMSNNASNPHHLTSHVPEIPKAENSRNPVQMTAPGTVRPDMPKKSYFELPVGPMIPLAKLEYTPYSPIQSSLLSMTQRMAPTQELSQAVEQYYNEIAFANDEKFDAEGWENGYLDGYFEDMKSRKEKAADIQAQRKLVEESRLRQRNDRHTRSGSSDAGHRVGSESRGRGGQHFGSRSRSRSRSRGRRRSESKSKYQRRRSYSNSRSRSPSSPPRGRRRRSTTRSRSPRSRNHQRRSPPVNRGIGFSSSSDTRMPQGEGQSAHYANDWVTPRTGLGAGPEFAQTGDAPPSYDTSKSSDAFDAYRRNRSYTYGRDNPRRNDPLTCFKCHKVRSNNMTISL</sequence>
<gene>
    <name evidence="4" type="ORF">K450DRAFT_219779</name>
</gene>
<dbReference type="InterPro" id="IPR008942">
    <property type="entry name" value="ENTH_VHS"/>
</dbReference>
<dbReference type="RefSeq" id="XP_051449422.1">
    <property type="nucleotide sequence ID" value="XM_051585423.1"/>
</dbReference>
<dbReference type="InterPro" id="IPR006569">
    <property type="entry name" value="CID_dom"/>
</dbReference>
<dbReference type="EMBL" id="MU620893">
    <property type="protein sequence ID" value="KAI8584418.1"/>
    <property type="molecule type" value="Genomic_DNA"/>
</dbReference>
<feature type="domain" description="CID" evidence="2">
    <location>
        <begin position="46"/>
        <end position="162"/>
    </location>
</feature>
<reference evidence="4" key="2">
    <citation type="journal article" date="2022" name="Proc. Natl. Acad. Sci. U.S.A.">
        <title>Diploid-dominant life cycles characterize the early evolution of Fungi.</title>
        <authorList>
            <person name="Amses K.R."/>
            <person name="Simmons D.R."/>
            <person name="Longcore J.E."/>
            <person name="Mondo S.J."/>
            <person name="Seto K."/>
            <person name="Jeronimo G.H."/>
            <person name="Bonds A.E."/>
            <person name="Quandt C.A."/>
            <person name="Davis W.J."/>
            <person name="Chang Y."/>
            <person name="Federici B.A."/>
            <person name="Kuo A."/>
            <person name="LaButti K."/>
            <person name="Pangilinan J."/>
            <person name="Andreopoulos W."/>
            <person name="Tritt A."/>
            <person name="Riley R."/>
            <person name="Hundley H."/>
            <person name="Johnson J."/>
            <person name="Lipzen A."/>
            <person name="Barry K."/>
            <person name="Lang B.F."/>
            <person name="Cuomo C.A."/>
            <person name="Buchler N.E."/>
            <person name="Grigoriev I.V."/>
            <person name="Spatafora J.W."/>
            <person name="Stajich J.E."/>
            <person name="James T.Y."/>
        </authorList>
    </citation>
    <scope>NUCLEOTIDE SEQUENCE</scope>
    <source>
        <strain evidence="4">AG</strain>
    </source>
</reference>
<feature type="compositionally biased region" description="Basic and acidic residues" evidence="1">
    <location>
        <begin position="329"/>
        <end position="339"/>
    </location>
</feature>